<dbReference type="SUPFAM" id="SSF161084">
    <property type="entry name" value="MAPEG domain-like"/>
    <property type="match status" value="1"/>
</dbReference>
<proteinExistence type="predicted"/>
<gene>
    <name evidence="6" type="ORF">VroAM7_11170</name>
</gene>
<evidence type="ECO:0008006" key="8">
    <source>
        <dbReference type="Google" id="ProtNLM"/>
    </source>
</evidence>
<protein>
    <recommendedName>
        <fullName evidence="8">MAPEG family protein</fullName>
    </recommendedName>
</protein>
<dbReference type="Gene3D" id="1.20.120.550">
    <property type="entry name" value="Membrane associated eicosanoid/glutathione metabolism-like domain"/>
    <property type="match status" value="1"/>
</dbReference>
<dbReference type="AlphaFoldDB" id="A0A510I446"/>
<evidence type="ECO:0000256" key="5">
    <source>
        <dbReference type="SAM" id="Phobius"/>
    </source>
</evidence>
<dbReference type="PANTHER" id="PTHR35371:SF1">
    <property type="entry name" value="BLR7753 PROTEIN"/>
    <property type="match status" value="1"/>
</dbReference>
<dbReference type="RefSeq" id="WP_143692316.1">
    <property type="nucleotide sequence ID" value="NZ_AP019798.1"/>
</dbReference>
<evidence type="ECO:0000313" key="6">
    <source>
        <dbReference type="EMBL" id="BBL88464.1"/>
    </source>
</evidence>
<dbReference type="PANTHER" id="PTHR35371">
    <property type="entry name" value="INNER MEMBRANE PROTEIN"/>
    <property type="match status" value="1"/>
</dbReference>
<keyword evidence="3 5" id="KW-1133">Transmembrane helix</keyword>
<dbReference type="EMBL" id="AP019798">
    <property type="protein sequence ID" value="BBL88464.1"/>
    <property type="molecule type" value="Genomic_DNA"/>
</dbReference>
<feature type="transmembrane region" description="Helical" evidence="5">
    <location>
        <begin position="65"/>
        <end position="81"/>
    </location>
</feature>
<keyword evidence="4 5" id="KW-0472">Membrane</keyword>
<keyword evidence="2 5" id="KW-0812">Transmembrane</keyword>
<evidence type="ECO:0000313" key="7">
    <source>
        <dbReference type="Proteomes" id="UP000315115"/>
    </source>
</evidence>
<organism evidence="6 7">
    <name type="scientific">Vibrio rotiferianus</name>
    <dbReference type="NCBI Taxonomy" id="190895"/>
    <lineage>
        <taxon>Bacteria</taxon>
        <taxon>Pseudomonadati</taxon>
        <taxon>Pseudomonadota</taxon>
        <taxon>Gammaproteobacteria</taxon>
        <taxon>Vibrionales</taxon>
        <taxon>Vibrionaceae</taxon>
        <taxon>Vibrio</taxon>
    </lineage>
</organism>
<dbReference type="InterPro" id="IPR023352">
    <property type="entry name" value="MAPEG-like_dom_sf"/>
</dbReference>
<evidence type="ECO:0000256" key="2">
    <source>
        <dbReference type="ARBA" id="ARBA00022692"/>
    </source>
</evidence>
<evidence type="ECO:0000256" key="4">
    <source>
        <dbReference type="ARBA" id="ARBA00023136"/>
    </source>
</evidence>
<comment type="subcellular location">
    <subcellularLocation>
        <location evidence="1">Membrane</location>
    </subcellularLocation>
</comment>
<reference evidence="7" key="1">
    <citation type="submission" date="2019-07" db="EMBL/GenBank/DDBJ databases">
        <title>Complete Genome Sequences of Vibrion rotiferianus strain AM7.</title>
        <authorList>
            <person name="Miyazaki K."/>
            <person name="Wiseschart A."/>
            <person name="Pootanakit K."/>
            <person name="Ishimori K."/>
            <person name="Kitahara K."/>
        </authorList>
    </citation>
    <scope>NUCLEOTIDE SEQUENCE [LARGE SCALE GENOMIC DNA]</scope>
    <source>
        <strain evidence="7">AM7</strain>
    </source>
</reference>
<dbReference type="InterPro" id="IPR001129">
    <property type="entry name" value="Membr-assoc_MAPEG"/>
</dbReference>
<evidence type="ECO:0000256" key="1">
    <source>
        <dbReference type="ARBA" id="ARBA00004370"/>
    </source>
</evidence>
<dbReference type="GO" id="GO:0016020">
    <property type="term" value="C:membrane"/>
    <property type="evidence" value="ECO:0007669"/>
    <property type="project" value="UniProtKB-SubCell"/>
</dbReference>
<dbReference type="Proteomes" id="UP000315115">
    <property type="component" value="Chromosome 1"/>
</dbReference>
<feature type="transmembrane region" description="Helical" evidence="5">
    <location>
        <begin position="6"/>
        <end position="28"/>
    </location>
</feature>
<name>A0A510I446_9VIBR</name>
<dbReference type="Pfam" id="PF01124">
    <property type="entry name" value="MAPEG"/>
    <property type="match status" value="1"/>
</dbReference>
<feature type="transmembrane region" description="Helical" evidence="5">
    <location>
        <begin position="112"/>
        <end position="133"/>
    </location>
</feature>
<accession>A0A510I446</accession>
<evidence type="ECO:0000256" key="3">
    <source>
        <dbReference type="ARBA" id="ARBA00022989"/>
    </source>
</evidence>
<sequence length="134" mass="14881">MELDIAYSPTIVAIGLTGFVFLVQLIVLDVLGLAQRHTPGHPIEADHESFLFRASRSLHNSNESVGIYILFVMFALLSSASADLLNIAVWVYLTGRVLHMLFYYINLKILRSIAFVISLIGLGAIFILGAINWF</sequence>